<dbReference type="Proteomes" id="UP000257109">
    <property type="component" value="Unassembled WGS sequence"/>
</dbReference>
<accession>A0A371IDT4</accession>
<feature type="non-terminal residue" evidence="1">
    <location>
        <position position="1"/>
    </location>
</feature>
<dbReference type="InterPro" id="IPR036397">
    <property type="entry name" value="RNaseH_sf"/>
</dbReference>
<comment type="caution">
    <text evidence="1">The sequence shown here is derived from an EMBL/GenBank/DDBJ whole genome shotgun (WGS) entry which is preliminary data.</text>
</comment>
<keyword evidence="2" id="KW-1185">Reference proteome</keyword>
<reference evidence="1" key="1">
    <citation type="submission" date="2018-05" db="EMBL/GenBank/DDBJ databases">
        <title>Draft genome of Mucuna pruriens seed.</title>
        <authorList>
            <person name="Nnadi N.E."/>
            <person name="Vos R."/>
            <person name="Hasami M.H."/>
            <person name="Devisetty U.K."/>
            <person name="Aguiy J.C."/>
        </authorList>
    </citation>
    <scope>NUCLEOTIDE SEQUENCE [LARGE SCALE GENOMIC DNA]</scope>
    <source>
        <strain evidence="1">JCA_2017</strain>
    </source>
</reference>
<dbReference type="GO" id="GO:0003676">
    <property type="term" value="F:nucleic acid binding"/>
    <property type="evidence" value="ECO:0007669"/>
    <property type="project" value="InterPro"/>
</dbReference>
<proteinExistence type="predicted"/>
<organism evidence="1 2">
    <name type="scientific">Mucuna pruriens</name>
    <name type="common">Velvet bean</name>
    <name type="synonym">Dolichos pruriens</name>
    <dbReference type="NCBI Taxonomy" id="157652"/>
    <lineage>
        <taxon>Eukaryota</taxon>
        <taxon>Viridiplantae</taxon>
        <taxon>Streptophyta</taxon>
        <taxon>Embryophyta</taxon>
        <taxon>Tracheophyta</taxon>
        <taxon>Spermatophyta</taxon>
        <taxon>Magnoliopsida</taxon>
        <taxon>eudicotyledons</taxon>
        <taxon>Gunneridae</taxon>
        <taxon>Pentapetalae</taxon>
        <taxon>rosids</taxon>
        <taxon>fabids</taxon>
        <taxon>Fabales</taxon>
        <taxon>Fabaceae</taxon>
        <taxon>Papilionoideae</taxon>
        <taxon>50 kb inversion clade</taxon>
        <taxon>NPAAA clade</taxon>
        <taxon>indigoferoid/millettioid clade</taxon>
        <taxon>Phaseoleae</taxon>
        <taxon>Mucuna</taxon>
    </lineage>
</organism>
<dbReference type="EMBL" id="QJKJ01000319">
    <property type="protein sequence ID" value="RDY13206.1"/>
    <property type="molecule type" value="Genomic_DNA"/>
</dbReference>
<evidence type="ECO:0000313" key="1">
    <source>
        <dbReference type="EMBL" id="RDY13206.1"/>
    </source>
</evidence>
<dbReference type="Gene3D" id="3.30.420.10">
    <property type="entry name" value="Ribonuclease H-like superfamily/Ribonuclease H"/>
    <property type="match status" value="1"/>
</dbReference>
<gene>
    <name evidence="1" type="ORF">CR513_01907</name>
</gene>
<sequence length="198" mass="22919">MDEQTKVVNRTLGQHLRCFVENSLRDWEDWIPHVEFAYNKVFNSTTSYSLFKLAYGFNLLSPLDLLPLPILPNCVIDEWLSKAKFIKRFHDKALLHMEKKGEKYAKIANKGRKDVFFKEGDLITQAQNLRSNSLQEGEDDAYMGCHTQGTQEGKNKVAIHAIEGPITRGGSRVFKRKCNMSWAWSRDKRRPKKAKCLI</sequence>
<protein>
    <submittedName>
        <fullName evidence="1">Uncharacterized protein</fullName>
    </submittedName>
</protein>
<dbReference type="OrthoDB" id="1935586at2759"/>
<name>A0A371IDT4_MUCPR</name>
<evidence type="ECO:0000313" key="2">
    <source>
        <dbReference type="Proteomes" id="UP000257109"/>
    </source>
</evidence>
<dbReference type="AlphaFoldDB" id="A0A371IDT4"/>